<dbReference type="EMBL" id="KN755632">
    <property type="protein sequence ID" value="KIH48996.1"/>
    <property type="molecule type" value="Genomic_DNA"/>
</dbReference>
<reference evidence="1 2" key="1">
    <citation type="submission" date="2013-12" db="EMBL/GenBank/DDBJ databases">
        <title>Draft genome of the parsitic nematode Ancylostoma duodenale.</title>
        <authorList>
            <person name="Mitreva M."/>
        </authorList>
    </citation>
    <scope>NUCLEOTIDE SEQUENCE [LARGE SCALE GENOMIC DNA]</scope>
    <source>
        <strain evidence="1 2">Zhejiang</strain>
    </source>
</reference>
<dbReference type="GO" id="GO:0003676">
    <property type="term" value="F:nucleic acid binding"/>
    <property type="evidence" value="ECO:0007669"/>
    <property type="project" value="InterPro"/>
</dbReference>
<dbReference type="SUPFAM" id="SSF56672">
    <property type="entry name" value="DNA/RNA polymerases"/>
    <property type="match status" value="1"/>
</dbReference>
<dbReference type="InterPro" id="IPR043502">
    <property type="entry name" value="DNA/RNA_pol_sf"/>
</dbReference>
<dbReference type="GO" id="GO:0006259">
    <property type="term" value="P:DNA metabolic process"/>
    <property type="evidence" value="ECO:0007669"/>
    <property type="project" value="UniProtKB-ARBA"/>
</dbReference>
<dbReference type="OrthoDB" id="5863131at2759"/>
<dbReference type="Proteomes" id="UP000054047">
    <property type="component" value="Unassembled WGS sequence"/>
</dbReference>
<evidence type="ECO:0000313" key="2">
    <source>
        <dbReference type="Proteomes" id="UP000054047"/>
    </source>
</evidence>
<accession>A0A0C2FVQ7</accession>
<dbReference type="PANTHER" id="PTHR33050">
    <property type="entry name" value="REVERSE TRANSCRIPTASE DOMAIN-CONTAINING PROTEIN"/>
    <property type="match status" value="1"/>
</dbReference>
<sequence>LVKQWVTEGFKINFAGQPPAQLSTPRNRAPALEHSELVDTSIEELLDTGAVQSVTSRPTLVSPLSVAQGKKLRLILGLSWLDEFVVKESMRFEDMTKAFDILKNAMWRNQGIDICLYLDDGVVCGRNKEEVESAISMITRDFEHAGIDLKERVVSISRERVFKAMRRLESSRSSRAPYVRERLRFLGTMNSVVCFRAKSQLYTRAMNARVTNADSFLDPHYPLNEDETLELDYWTERLSESSNDSVSGNPPEEAQFESSTYRELLAVKFALKSWRHKICDTNLKLRLDSQAAASILEKGSNNPALHWITPQILKLLGGTRTSLAIRWVPRTDNIEADLASRLIDFDDW</sequence>
<keyword evidence="2" id="KW-1185">Reference proteome</keyword>
<evidence type="ECO:0008006" key="3">
    <source>
        <dbReference type="Google" id="ProtNLM"/>
    </source>
</evidence>
<organism evidence="1 2">
    <name type="scientific">Ancylostoma duodenale</name>
    <dbReference type="NCBI Taxonomy" id="51022"/>
    <lineage>
        <taxon>Eukaryota</taxon>
        <taxon>Metazoa</taxon>
        <taxon>Ecdysozoa</taxon>
        <taxon>Nematoda</taxon>
        <taxon>Chromadorea</taxon>
        <taxon>Rhabditida</taxon>
        <taxon>Rhabditina</taxon>
        <taxon>Rhabditomorpha</taxon>
        <taxon>Strongyloidea</taxon>
        <taxon>Ancylostomatidae</taxon>
        <taxon>Ancylostomatinae</taxon>
        <taxon>Ancylostoma</taxon>
    </lineage>
</organism>
<protein>
    <recommendedName>
        <fullName evidence="3">Reverse transcriptase domain-containing protein</fullName>
    </recommendedName>
</protein>
<feature type="non-terminal residue" evidence="1">
    <location>
        <position position="348"/>
    </location>
</feature>
<dbReference type="Gene3D" id="3.30.420.10">
    <property type="entry name" value="Ribonuclease H-like superfamily/Ribonuclease H"/>
    <property type="match status" value="1"/>
</dbReference>
<dbReference type="InterPro" id="IPR052055">
    <property type="entry name" value="Hepadnavirus_pol/RT"/>
</dbReference>
<name>A0A0C2FVQ7_9BILA</name>
<dbReference type="InterPro" id="IPR036397">
    <property type="entry name" value="RNaseH_sf"/>
</dbReference>
<dbReference type="CDD" id="cd09275">
    <property type="entry name" value="RNase_HI_RT_DIRS1"/>
    <property type="match status" value="1"/>
</dbReference>
<evidence type="ECO:0000313" key="1">
    <source>
        <dbReference type="EMBL" id="KIH48996.1"/>
    </source>
</evidence>
<proteinExistence type="predicted"/>
<feature type="non-terminal residue" evidence="1">
    <location>
        <position position="1"/>
    </location>
</feature>
<dbReference type="PANTHER" id="PTHR33050:SF7">
    <property type="entry name" value="RIBONUCLEASE H"/>
    <property type="match status" value="1"/>
</dbReference>
<gene>
    <name evidence="1" type="ORF">ANCDUO_20930</name>
</gene>
<dbReference type="AlphaFoldDB" id="A0A0C2FVQ7"/>